<reference evidence="1 2" key="2">
    <citation type="journal article" date="2015" name="Eukaryot. Cell">
        <title>Genetic mapping reveals that sinefungin resistance in Toxoplasma gondii is controlled by a putative amino acid transporter locus that can be used as a negative selectable marker.</title>
        <authorList>
            <person name="Behnke M.S."/>
            <person name="Khan A."/>
            <person name="Sibley L.D."/>
        </authorList>
    </citation>
    <scope>NUCLEOTIDE SEQUENCE [LARGE SCALE GENOMIC DNA]</scope>
    <source>
        <strain evidence="1 2">VAND</strain>
    </source>
</reference>
<organism evidence="1 2">
    <name type="scientific">Toxoplasma gondii VAND</name>
    <dbReference type="NCBI Taxonomy" id="933077"/>
    <lineage>
        <taxon>Eukaryota</taxon>
        <taxon>Sar</taxon>
        <taxon>Alveolata</taxon>
        <taxon>Apicomplexa</taxon>
        <taxon>Conoidasida</taxon>
        <taxon>Coccidia</taxon>
        <taxon>Eucoccidiorida</taxon>
        <taxon>Eimeriorina</taxon>
        <taxon>Sarcocystidae</taxon>
        <taxon>Toxoplasma</taxon>
    </lineage>
</organism>
<name>A0A086PSJ5_TOXGO</name>
<dbReference type="VEuPathDB" id="ToxoDB:TGVAND_294370C"/>
<comment type="caution">
    <text evidence="1">The sequence shown here is derived from an EMBL/GenBank/DDBJ whole genome shotgun (WGS) entry which is preliminary data.</text>
</comment>
<dbReference type="EMBL" id="AEYJ02001298">
    <property type="protein sequence ID" value="KFH03327.1"/>
    <property type="molecule type" value="Genomic_DNA"/>
</dbReference>
<feature type="non-terminal residue" evidence="1">
    <location>
        <position position="1"/>
    </location>
</feature>
<reference evidence="1 2" key="1">
    <citation type="submission" date="2014-08" db="EMBL/GenBank/DDBJ databases">
        <authorList>
            <person name="Sibley D."/>
            <person name="Venepally P."/>
            <person name="Karamycheva S."/>
            <person name="Hadjithomas M."/>
            <person name="Khan A."/>
            <person name="Brunk B."/>
            <person name="Roos D."/>
            <person name="Caler E."/>
            <person name="Lorenzi H."/>
        </authorList>
    </citation>
    <scope>NUCLEOTIDE SEQUENCE [LARGE SCALE GENOMIC DNA]</scope>
    <source>
        <strain evidence="1 2">VAND</strain>
    </source>
</reference>
<proteinExistence type="predicted"/>
<dbReference type="Proteomes" id="UP000028840">
    <property type="component" value="Unassembled WGS sequence"/>
</dbReference>
<dbReference type="AlphaFoldDB" id="A0A086PSJ5"/>
<gene>
    <name evidence="1" type="ORF">TGVAND_294370C</name>
</gene>
<accession>A0A086PSJ5</accession>
<evidence type="ECO:0000313" key="2">
    <source>
        <dbReference type="Proteomes" id="UP000028840"/>
    </source>
</evidence>
<evidence type="ECO:0000313" key="1">
    <source>
        <dbReference type="EMBL" id="KFH03327.1"/>
    </source>
</evidence>
<protein>
    <submittedName>
        <fullName evidence="1">Uncharacterized protein</fullName>
    </submittedName>
</protein>
<sequence length="24" mass="2741">SRSLWICRHPVDSTTRVLSRATAQ</sequence>